<organism evidence="2 3">
    <name type="scientific">Capnocytophaga ochracea F0287</name>
    <dbReference type="NCBI Taxonomy" id="873517"/>
    <lineage>
        <taxon>Bacteria</taxon>
        <taxon>Pseudomonadati</taxon>
        <taxon>Bacteroidota</taxon>
        <taxon>Flavobacteriia</taxon>
        <taxon>Flavobacteriales</taxon>
        <taxon>Flavobacteriaceae</taxon>
        <taxon>Capnocytophaga</taxon>
    </lineage>
</organism>
<dbReference type="HOGENOM" id="CLU_2799761_0_0_10"/>
<evidence type="ECO:0000313" key="3">
    <source>
        <dbReference type="Proteomes" id="UP000005391"/>
    </source>
</evidence>
<proteinExistence type="predicted"/>
<feature type="compositionally biased region" description="Basic and acidic residues" evidence="1">
    <location>
        <begin position="46"/>
        <end position="68"/>
    </location>
</feature>
<name>E4MPX7_CAPOC</name>
<accession>E4MPX7</accession>
<feature type="region of interest" description="Disordered" evidence="1">
    <location>
        <begin position="1"/>
        <end position="68"/>
    </location>
</feature>
<feature type="non-terminal residue" evidence="2">
    <location>
        <position position="68"/>
    </location>
</feature>
<feature type="compositionally biased region" description="Basic and acidic residues" evidence="1">
    <location>
        <begin position="1"/>
        <end position="16"/>
    </location>
</feature>
<reference evidence="2 3" key="1">
    <citation type="submission" date="2010-10" db="EMBL/GenBank/DDBJ databases">
        <authorList>
            <person name="Muzny D."/>
            <person name="Qin X."/>
            <person name="Deng J."/>
            <person name="Jiang H."/>
            <person name="Liu Y."/>
            <person name="Qu J."/>
            <person name="Song X.-Z."/>
            <person name="Zhang L."/>
            <person name="Thornton R."/>
            <person name="Coyle M."/>
            <person name="Francisco L."/>
            <person name="Jackson L."/>
            <person name="Javaid M."/>
            <person name="Korchina V."/>
            <person name="Kovar C."/>
            <person name="Mata R."/>
            <person name="Mathew T."/>
            <person name="Ngo R."/>
            <person name="Nguyen L."/>
            <person name="Nguyen N."/>
            <person name="Okwuonu G."/>
            <person name="Ongeri F."/>
            <person name="Pham C."/>
            <person name="Simmons D."/>
            <person name="Wilczek-Boney K."/>
            <person name="Hale W."/>
            <person name="Jakkamsetti A."/>
            <person name="Pham P."/>
            <person name="Ruth R."/>
            <person name="San Lucas F."/>
            <person name="Warren J."/>
            <person name="Zhang J."/>
            <person name="Zhao Z."/>
            <person name="Zhou C."/>
            <person name="Zhu D."/>
            <person name="Lee S."/>
            <person name="Bess C."/>
            <person name="Blankenburg K."/>
            <person name="Forbes L."/>
            <person name="Fu Q."/>
            <person name="Gubbala S."/>
            <person name="Hirani K."/>
            <person name="Jayaseelan J.C."/>
            <person name="Lara F."/>
            <person name="Munidasa M."/>
            <person name="Palculict T."/>
            <person name="Patil S."/>
            <person name="Pu L.-L."/>
            <person name="Saada N."/>
            <person name="Tang L."/>
            <person name="Weissenberger G."/>
            <person name="Zhu Y."/>
            <person name="Hemphill L."/>
            <person name="Shang Y."/>
            <person name="Youmans B."/>
            <person name="Ayvaz T."/>
            <person name="Ross M."/>
            <person name="Santibanez J."/>
            <person name="Aqrawi P."/>
            <person name="Gross S."/>
            <person name="Joshi V."/>
            <person name="Fowler G."/>
            <person name="Nazareth L."/>
            <person name="Reid J."/>
            <person name="Worley K."/>
            <person name="Petrosino J."/>
            <person name="Highlander S."/>
            <person name="Gibbs R."/>
        </authorList>
    </citation>
    <scope>NUCLEOTIDE SEQUENCE [LARGE SCALE GENOMIC DNA]</scope>
    <source>
        <strain evidence="2 3">F0287</strain>
    </source>
</reference>
<sequence>MNKRRCELHGQIEKRGTKYPLPNHILSYSETTPKERECSNGKVRRRKDEGKTNNERTKDEQSTNNERR</sequence>
<dbReference type="RefSeq" id="WP_002671732.1">
    <property type="nucleotide sequence ID" value="NZ_GL573160.1"/>
</dbReference>
<protein>
    <submittedName>
        <fullName evidence="2">Uncharacterized protein</fullName>
    </submittedName>
</protein>
<evidence type="ECO:0000256" key="1">
    <source>
        <dbReference type="SAM" id="MobiDB-lite"/>
    </source>
</evidence>
<dbReference type="EMBL" id="AEOH01000011">
    <property type="protein sequence ID" value="EFS98220.1"/>
    <property type="molecule type" value="Genomic_DNA"/>
</dbReference>
<gene>
    <name evidence="2" type="ORF">HMPREF1977_0437</name>
</gene>
<dbReference type="AlphaFoldDB" id="E4MPX7"/>
<comment type="caution">
    <text evidence="2">The sequence shown here is derived from an EMBL/GenBank/DDBJ whole genome shotgun (WGS) entry which is preliminary data.</text>
</comment>
<dbReference type="Proteomes" id="UP000005391">
    <property type="component" value="Unassembled WGS sequence"/>
</dbReference>
<evidence type="ECO:0000313" key="2">
    <source>
        <dbReference type="EMBL" id="EFS98220.1"/>
    </source>
</evidence>